<dbReference type="Proteomes" id="UP000679373">
    <property type="component" value="Chromosome"/>
</dbReference>
<dbReference type="GO" id="GO:0003677">
    <property type="term" value="F:DNA binding"/>
    <property type="evidence" value="ECO:0007669"/>
    <property type="project" value="InterPro"/>
</dbReference>
<evidence type="ECO:0000259" key="1">
    <source>
        <dbReference type="PROSITE" id="PS50943"/>
    </source>
</evidence>
<gene>
    <name evidence="2" type="ORF">KEC93_21345</name>
</gene>
<feature type="domain" description="HTH cro/C1-type" evidence="1">
    <location>
        <begin position="3"/>
        <end position="58"/>
    </location>
</feature>
<dbReference type="SUPFAM" id="SSF47413">
    <property type="entry name" value="lambda repressor-like DNA-binding domains"/>
    <property type="match status" value="1"/>
</dbReference>
<reference evidence="2" key="1">
    <citation type="submission" date="2021-04" db="EMBL/GenBank/DDBJ databases">
        <title>Complete genome sequence of the type strain Clostridium beijerinckii NRRL B-598.</title>
        <authorList>
            <person name="Sedlar K."/>
            <person name="Branska B."/>
            <person name="Bezdicek M."/>
            <person name="Nykrynova M."/>
            <person name="Lengerova M."/>
            <person name="Skutkova H."/>
            <person name="Patakova P."/>
        </authorList>
    </citation>
    <scope>NUCLEOTIDE SEQUENCE</scope>
    <source>
        <strain evidence="2">DSM 791</strain>
    </source>
</reference>
<protein>
    <submittedName>
        <fullName evidence="2">Helix-turn-helix transcriptional regulator</fullName>
    </submittedName>
</protein>
<name>A0AB74VQ06_CLOBE</name>
<dbReference type="InterPro" id="IPR001387">
    <property type="entry name" value="Cro/C1-type_HTH"/>
</dbReference>
<dbReference type="CDD" id="cd00093">
    <property type="entry name" value="HTH_XRE"/>
    <property type="match status" value="1"/>
</dbReference>
<proteinExistence type="predicted"/>
<dbReference type="Gene3D" id="1.10.260.40">
    <property type="entry name" value="lambda repressor-like DNA-binding domains"/>
    <property type="match status" value="1"/>
</dbReference>
<evidence type="ECO:0000313" key="3">
    <source>
        <dbReference type="Proteomes" id="UP000679373"/>
    </source>
</evidence>
<sequence length="64" mass="7553">MKLRIKMAEINISQKELSEATGIRPNTLGAYMNDTYKHITKEHLDILCKFFKCKVEDIVEYMEE</sequence>
<dbReference type="EMBL" id="CP073653">
    <property type="protein sequence ID" value="QUN37877.1"/>
    <property type="molecule type" value="Genomic_DNA"/>
</dbReference>
<accession>A0AB74VQ06</accession>
<dbReference type="Pfam" id="PF13443">
    <property type="entry name" value="HTH_26"/>
    <property type="match status" value="1"/>
</dbReference>
<dbReference type="AlphaFoldDB" id="A0AB74VQ06"/>
<dbReference type="SMART" id="SM00530">
    <property type="entry name" value="HTH_XRE"/>
    <property type="match status" value="1"/>
</dbReference>
<evidence type="ECO:0000313" key="2">
    <source>
        <dbReference type="EMBL" id="QUN37877.1"/>
    </source>
</evidence>
<dbReference type="PROSITE" id="PS50943">
    <property type="entry name" value="HTH_CROC1"/>
    <property type="match status" value="1"/>
</dbReference>
<keyword evidence="3" id="KW-1185">Reference proteome</keyword>
<organism evidence="2 3">
    <name type="scientific">Clostridium beijerinckii</name>
    <name type="common">Clostridium MP</name>
    <dbReference type="NCBI Taxonomy" id="1520"/>
    <lineage>
        <taxon>Bacteria</taxon>
        <taxon>Bacillati</taxon>
        <taxon>Bacillota</taxon>
        <taxon>Clostridia</taxon>
        <taxon>Eubacteriales</taxon>
        <taxon>Clostridiaceae</taxon>
        <taxon>Clostridium</taxon>
    </lineage>
</organism>
<dbReference type="InterPro" id="IPR010982">
    <property type="entry name" value="Lambda_DNA-bd_dom_sf"/>
</dbReference>